<dbReference type="EMBL" id="BARU01019451">
    <property type="protein sequence ID" value="GAH52863.1"/>
    <property type="molecule type" value="Genomic_DNA"/>
</dbReference>
<organism evidence="1">
    <name type="scientific">marine sediment metagenome</name>
    <dbReference type="NCBI Taxonomy" id="412755"/>
    <lineage>
        <taxon>unclassified sequences</taxon>
        <taxon>metagenomes</taxon>
        <taxon>ecological metagenomes</taxon>
    </lineage>
</organism>
<sequence>TQKGRFAFKVCKLIKDGEFDRVFSSSQLVDLLNEGPGKNVKAGNLTALMNPLLDADIVKVLIRGRGGNKRKYWRPKLDR</sequence>
<name>X1I5L4_9ZZZZ</name>
<accession>X1I5L4</accession>
<gene>
    <name evidence="1" type="ORF">S03H2_32028</name>
</gene>
<reference evidence="1" key="1">
    <citation type="journal article" date="2014" name="Front. Microbiol.">
        <title>High frequency of phylogenetically diverse reductive dehalogenase-homologous genes in deep subseafloor sedimentary metagenomes.</title>
        <authorList>
            <person name="Kawai M."/>
            <person name="Futagami T."/>
            <person name="Toyoda A."/>
            <person name="Takaki Y."/>
            <person name="Nishi S."/>
            <person name="Hori S."/>
            <person name="Arai W."/>
            <person name="Tsubouchi T."/>
            <person name="Morono Y."/>
            <person name="Uchiyama I."/>
            <person name="Ito T."/>
            <person name="Fujiyama A."/>
            <person name="Inagaki F."/>
            <person name="Takami H."/>
        </authorList>
    </citation>
    <scope>NUCLEOTIDE SEQUENCE</scope>
    <source>
        <strain evidence="1">Expedition CK06-06</strain>
    </source>
</reference>
<proteinExistence type="predicted"/>
<protein>
    <recommendedName>
        <fullName evidence="2">ATP-dependent DNA helicase RecG C-terminal domain-containing protein</fullName>
    </recommendedName>
</protein>
<evidence type="ECO:0008006" key="2">
    <source>
        <dbReference type="Google" id="ProtNLM"/>
    </source>
</evidence>
<comment type="caution">
    <text evidence="1">The sequence shown here is derived from an EMBL/GenBank/DDBJ whole genome shotgun (WGS) entry which is preliminary data.</text>
</comment>
<dbReference type="AlphaFoldDB" id="X1I5L4"/>
<feature type="non-terminal residue" evidence="1">
    <location>
        <position position="1"/>
    </location>
</feature>
<evidence type="ECO:0000313" key="1">
    <source>
        <dbReference type="EMBL" id="GAH52863.1"/>
    </source>
</evidence>